<protein>
    <recommendedName>
        <fullName evidence="4">Histidine kinase</fullName>
    </recommendedName>
</protein>
<evidence type="ECO:0000313" key="3">
    <source>
        <dbReference type="Proteomes" id="UP000638014"/>
    </source>
</evidence>
<feature type="signal peptide" evidence="1">
    <location>
        <begin position="1"/>
        <end position="23"/>
    </location>
</feature>
<dbReference type="AlphaFoldDB" id="A0A8J6QEA5"/>
<reference evidence="2" key="1">
    <citation type="submission" date="2020-09" db="EMBL/GenBank/DDBJ databases">
        <title>A novel bacterium of genus Neiella, isolated from South China Sea.</title>
        <authorList>
            <person name="Huang H."/>
            <person name="Mo K."/>
            <person name="Hu Y."/>
        </authorList>
    </citation>
    <scope>NUCLEOTIDE SEQUENCE</scope>
    <source>
        <strain evidence="2">HB171785</strain>
    </source>
</reference>
<dbReference type="EMBL" id="JACXAF010000001">
    <property type="protein sequence ID" value="MBD1387939.1"/>
    <property type="molecule type" value="Genomic_DNA"/>
</dbReference>
<accession>A0A8J6QEA5</accession>
<name>A0A8J6QEA5_9GAMM</name>
<dbReference type="Proteomes" id="UP000638014">
    <property type="component" value="Unassembled WGS sequence"/>
</dbReference>
<keyword evidence="3" id="KW-1185">Reference proteome</keyword>
<dbReference type="InterPro" id="IPR010239">
    <property type="entry name" value="CHP02001"/>
</dbReference>
<evidence type="ECO:0008006" key="4">
    <source>
        <dbReference type="Google" id="ProtNLM"/>
    </source>
</evidence>
<feature type="chain" id="PRO_5035284952" description="Histidine kinase" evidence="1">
    <location>
        <begin position="24"/>
        <end position="235"/>
    </location>
</feature>
<proteinExistence type="predicted"/>
<organism evidence="2 3">
    <name type="scientific">Neiella litorisoli</name>
    <dbReference type="NCBI Taxonomy" id="2771431"/>
    <lineage>
        <taxon>Bacteria</taxon>
        <taxon>Pseudomonadati</taxon>
        <taxon>Pseudomonadota</taxon>
        <taxon>Gammaproteobacteria</taxon>
        <taxon>Alteromonadales</taxon>
        <taxon>Echinimonadaceae</taxon>
        <taxon>Neiella</taxon>
    </lineage>
</organism>
<evidence type="ECO:0000256" key="1">
    <source>
        <dbReference type="SAM" id="SignalP"/>
    </source>
</evidence>
<dbReference type="Pfam" id="PF09694">
    <property type="entry name" value="Gcw_chp"/>
    <property type="match status" value="1"/>
</dbReference>
<keyword evidence="1" id="KW-0732">Signal</keyword>
<dbReference type="NCBIfam" id="TIGR02001">
    <property type="entry name" value="gcw_chp"/>
    <property type="match status" value="1"/>
</dbReference>
<evidence type="ECO:0000313" key="2">
    <source>
        <dbReference type="EMBL" id="MBD1387939.1"/>
    </source>
</evidence>
<gene>
    <name evidence="2" type="ORF">IC617_00715</name>
</gene>
<dbReference type="RefSeq" id="WP_191143065.1">
    <property type="nucleotide sequence ID" value="NZ_JACXAF010000001.1"/>
</dbReference>
<sequence>MKATKTLIASAIVAATLSAPAMAVEGLSANAAATSNYLWRGVTQSDDSAAVSGGIDYEHASGFYAGTWVSTVDFGGNEVDGLDTSYEIDFYAGYGGTVGDFSYDVGYVYYAYPDDSADIDLGELYGSVSYSFLTVGVAYLLNSGDDAFSDGMDDDWLYYSADAAFEVAEGLELGLHVGYFDGDSVEDWFGDSYVDYSASLSKDGFSLMLSKTDIDDMGNLDDMKAVVSYSVDFDL</sequence>
<comment type="caution">
    <text evidence="2">The sequence shown here is derived from an EMBL/GenBank/DDBJ whole genome shotgun (WGS) entry which is preliminary data.</text>
</comment>